<proteinExistence type="predicted"/>
<dbReference type="EMBL" id="CAJNOK010053404">
    <property type="protein sequence ID" value="CAF1611954.1"/>
    <property type="molecule type" value="Genomic_DNA"/>
</dbReference>
<evidence type="ECO:0000313" key="1">
    <source>
        <dbReference type="EMBL" id="CAF1611954.1"/>
    </source>
</evidence>
<evidence type="ECO:0000313" key="2">
    <source>
        <dbReference type="EMBL" id="CAF4425997.1"/>
    </source>
</evidence>
<dbReference type="Proteomes" id="UP000682733">
    <property type="component" value="Unassembled WGS sequence"/>
</dbReference>
<dbReference type="AlphaFoldDB" id="A0A8S2G4H8"/>
<name>A0A8S2G4H8_9BILA</name>
<sequence length="213" mass="23808">MALVGIGERTVKTLRSELRQLKQEKTVELPIDTRVEEPPTTPRLRTRSAVAVSPPVAVSPWATGSRKVKRAWSASHVAATTTIEVPTPPPPQKKGCSGRRRVVLSEAADVIRLHFARILAEKRYPTVANLLKSIRNEFNDFPITCETTLWRQMRRLDFTYKQTSKVEIPLGAVDIQRGHHTSAREALLLQPDRIGLGSIEVVCSNKQYSLPAE</sequence>
<protein>
    <submittedName>
        <fullName evidence="1">Uncharacterized protein</fullName>
    </submittedName>
</protein>
<gene>
    <name evidence="1" type="ORF">OVA965_LOCUS42695</name>
    <name evidence="2" type="ORF">TMI583_LOCUS44682</name>
</gene>
<dbReference type="Proteomes" id="UP000677228">
    <property type="component" value="Unassembled WGS sequence"/>
</dbReference>
<reference evidence="1" key="1">
    <citation type="submission" date="2021-02" db="EMBL/GenBank/DDBJ databases">
        <authorList>
            <person name="Nowell W R."/>
        </authorList>
    </citation>
    <scope>NUCLEOTIDE SEQUENCE</scope>
</reference>
<organism evidence="1 3">
    <name type="scientific">Didymodactylos carnosus</name>
    <dbReference type="NCBI Taxonomy" id="1234261"/>
    <lineage>
        <taxon>Eukaryota</taxon>
        <taxon>Metazoa</taxon>
        <taxon>Spiralia</taxon>
        <taxon>Gnathifera</taxon>
        <taxon>Rotifera</taxon>
        <taxon>Eurotatoria</taxon>
        <taxon>Bdelloidea</taxon>
        <taxon>Philodinida</taxon>
        <taxon>Philodinidae</taxon>
        <taxon>Didymodactylos</taxon>
    </lineage>
</organism>
<dbReference type="EMBL" id="CAJOBA010077709">
    <property type="protein sequence ID" value="CAF4425997.1"/>
    <property type="molecule type" value="Genomic_DNA"/>
</dbReference>
<accession>A0A8S2G4H8</accession>
<evidence type="ECO:0000313" key="3">
    <source>
        <dbReference type="Proteomes" id="UP000677228"/>
    </source>
</evidence>
<comment type="caution">
    <text evidence="1">The sequence shown here is derived from an EMBL/GenBank/DDBJ whole genome shotgun (WGS) entry which is preliminary data.</text>
</comment>